<dbReference type="EMBL" id="CAJNOQ010001559">
    <property type="protein sequence ID" value="CAF0903178.1"/>
    <property type="molecule type" value="Genomic_DNA"/>
</dbReference>
<keyword evidence="4" id="KW-1185">Reference proteome</keyword>
<dbReference type="EMBL" id="CAJOBC010001559">
    <property type="protein sequence ID" value="CAF3685382.1"/>
    <property type="molecule type" value="Genomic_DNA"/>
</dbReference>
<gene>
    <name evidence="2" type="ORF">GPM918_LOCUS8747</name>
    <name evidence="3" type="ORF">SRO942_LOCUS8749</name>
</gene>
<organism evidence="2 4">
    <name type="scientific">Didymodactylos carnosus</name>
    <dbReference type="NCBI Taxonomy" id="1234261"/>
    <lineage>
        <taxon>Eukaryota</taxon>
        <taxon>Metazoa</taxon>
        <taxon>Spiralia</taxon>
        <taxon>Gnathifera</taxon>
        <taxon>Rotifera</taxon>
        <taxon>Eurotatoria</taxon>
        <taxon>Bdelloidea</taxon>
        <taxon>Philodinida</taxon>
        <taxon>Philodinidae</taxon>
        <taxon>Didymodactylos</taxon>
    </lineage>
</organism>
<proteinExistence type="predicted"/>
<dbReference type="Proteomes" id="UP000681722">
    <property type="component" value="Unassembled WGS sequence"/>
</dbReference>
<dbReference type="AlphaFoldDB" id="A0A813ZVG5"/>
<evidence type="ECO:0000313" key="2">
    <source>
        <dbReference type="EMBL" id="CAF0903178.1"/>
    </source>
</evidence>
<feature type="chain" id="PRO_5036223741" evidence="1">
    <location>
        <begin position="24"/>
        <end position="608"/>
    </location>
</feature>
<protein>
    <submittedName>
        <fullName evidence="2">Uncharacterized protein</fullName>
    </submittedName>
</protein>
<sequence>MSHLVKLFVLICVIIVYLQTSNAEVSCITNCTFTFNLTQSFQLPSSCTRVNSNGCFTEILIDYTNQINTVRFLTSGLEQQEYGADYLVSQTIDMTFYNGKITREFNYYCFTSDGCDEQYAKRTIPLLSQIDHQPVLNELLPNLYSLSSELNVTECFDTSNNLLNCTDKLCSASVPSNPDADGYKGCDVVDDPTLVNIEITSSRAYPTNESYDTNDIEYICNINRCNGASQTSTVRVIVNKYNSLLEIIAPTDESTAAFTTQVTSPQTTRTSTAVQTSSIKIPISCITNCTFTFNLTQSFQLPSSCTRVNSNGCFTEILIDYTNQINTVRFLTSGLEQQEYGADYLVSQTIDMTFYNGKITREFNYYCFTSDGCDEQYAKRTIPLLSQIDHQPVLNELLPNLYSLSSELNVTECFDTSNNLLNCTDKLCNAGVSLNPDENEYKGCDVVNDPTLVNIEITSSRAYPTDASYDTNDIEYICNINRCNGASQTSTVRVIVYKYNSLLEIIAPTYESTTFTTQVTSPQTTRTSTAVQQTNILQSTQSTRPSTAVQQTNILQSTQSTRTSTAVQQTNILQSTSTNTAGSYSTFWSMSFLMVLIIDLFTFQAIPG</sequence>
<name>A0A813ZVG5_9BILA</name>
<evidence type="ECO:0000313" key="4">
    <source>
        <dbReference type="Proteomes" id="UP000663829"/>
    </source>
</evidence>
<comment type="caution">
    <text evidence="2">The sequence shown here is derived from an EMBL/GenBank/DDBJ whole genome shotgun (WGS) entry which is preliminary data.</text>
</comment>
<accession>A0A813ZVG5</accession>
<evidence type="ECO:0000256" key="1">
    <source>
        <dbReference type="SAM" id="SignalP"/>
    </source>
</evidence>
<dbReference type="Proteomes" id="UP000663829">
    <property type="component" value="Unassembled WGS sequence"/>
</dbReference>
<keyword evidence="1" id="KW-0732">Signal</keyword>
<reference evidence="2" key="1">
    <citation type="submission" date="2021-02" db="EMBL/GenBank/DDBJ databases">
        <authorList>
            <person name="Nowell W R."/>
        </authorList>
    </citation>
    <scope>NUCLEOTIDE SEQUENCE</scope>
</reference>
<evidence type="ECO:0000313" key="3">
    <source>
        <dbReference type="EMBL" id="CAF3685382.1"/>
    </source>
</evidence>
<feature type="signal peptide" evidence="1">
    <location>
        <begin position="1"/>
        <end position="23"/>
    </location>
</feature>